<dbReference type="EMBL" id="CP119312">
    <property type="protein sequence ID" value="WEK03279.1"/>
    <property type="molecule type" value="Genomic_DNA"/>
</dbReference>
<proteinExistence type="predicted"/>
<evidence type="ECO:0000313" key="2">
    <source>
        <dbReference type="Proteomes" id="UP001217476"/>
    </source>
</evidence>
<evidence type="ECO:0000313" key="1">
    <source>
        <dbReference type="EMBL" id="WEK03279.1"/>
    </source>
</evidence>
<dbReference type="Proteomes" id="UP001217476">
    <property type="component" value="Chromosome"/>
</dbReference>
<organism evidence="1 2">
    <name type="scientific">Candidatus Devosia phytovorans</name>
    <dbReference type="NCBI Taxonomy" id="3121372"/>
    <lineage>
        <taxon>Bacteria</taxon>
        <taxon>Pseudomonadati</taxon>
        <taxon>Pseudomonadota</taxon>
        <taxon>Alphaproteobacteria</taxon>
        <taxon>Hyphomicrobiales</taxon>
        <taxon>Devosiaceae</taxon>
        <taxon>Devosia</taxon>
    </lineage>
</organism>
<sequence>MEYHQDQLDRATGEVLRVSIGDWITLTELGNLKGVGPRRVRALLVELGFLVSEGHSRNLRLRLADWVTERGWGKRQRSYRGTPFDVIGPEGRAWIEERWDDAVGEFSELSTQGQTARDHLAAFRELRKNPDMPVQEQVCWLVYHYPGLSQTEKARIIGVTQQVVSKFEGIRRRQLDKLIAQRNAILAPIGSRLHHHD</sequence>
<dbReference type="AlphaFoldDB" id="A0AAJ6AZN6"/>
<protein>
    <submittedName>
        <fullName evidence="1">Helix-turn-helix transcriptional regulator</fullName>
    </submittedName>
</protein>
<accession>A0AAJ6AZN6</accession>
<dbReference type="InterPro" id="IPR001387">
    <property type="entry name" value="Cro/C1-type_HTH"/>
</dbReference>
<name>A0AAJ6AZN6_9HYPH</name>
<gene>
    <name evidence="1" type="ORF">P0Y65_13890</name>
</gene>
<reference evidence="1" key="1">
    <citation type="submission" date="2023-03" db="EMBL/GenBank/DDBJ databases">
        <title>Andean soil-derived lignocellulolytic bacterial consortium as a source of novel taxa and putative plastic-active enzymes.</title>
        <authorList>
            <person name="Diaz-Garcia L."/>
            <person name="Chuvochina M."/>
            <person name="Feuerriegel G."/>
            <person name="Bunk B."/>
            <person name="Sproer C."/>
            <person name="Streit W.R."/>
            <person name="Rodriguez L.M."/>
            <person name="Overmann J."/>
            <person name="Jimenez D.J."/>
        </authorList>
    </citation>
    <scope>NUCLEOTIDE SEQUENCE</scope>
    <source>
        <strain evidence="1">MAG 4196</strain>
    </source>
</reference>
<dbReference type="CDD" id="cd00093">
    <property type="entry name" value="HTH_XRE"/>
    <property type="match status" value="1"/>
</dbReference>